<evidence type="ECO:0000256" key="6">
    <source>
        <dbReference type="ARBA" id="ARBA00022679"/>
    </source>
</evidence>
<evidence type="ECO:0000256" key="7">
    <source>
        <dbReference type="ARBA" id="ARBA00022692"/>
    </source>
</evidence>
<feature type="transmembrane region" description="Helical" evidence="14">
    <location>
        <begin position="20"/>
        <end position="37"/>
    </location>
</feature>
<dbReference type="InterPro" id="IPR007873">
    <property type="entry name" value="Glycosyltransferase_ALG3"/>
</dbReference>
<feature type="transmembrane region" description="Helical" evidence="14">
    <location>
        <begin position="338"/>
        <end position="359"/>
    </location>
</feature>
<name>A0A6A6BKA4_9PEZI</name>
<keyword evidence="7 14" id="KW-0812">Transmembrane</keyword>
<dbReference type="Pfam" id="PF05208">
    <property type="entry name" value="ALG3"/>
    <property type="match status" value="1"/>
</dbReference>
<evidence type="ECO:0000256" key="4">
    <source>
        <dbReference type="ARBA" id="ARBA00015561"/>
    </source>
</evidence>
<keyword evidence="9 14" id="KW-1133">Transmembrane helix</keyword>
<evidence type="ECO:0000256" key="14">
    <source>
        <dbReference type="RuleBase" id="RU364047"/>
    </source>
</evidence>
<comment type="catalytic activity">
    <reaction evidence="12 14">
        <text>an alpha-D-Man-(1-&gt;2)-alpha-D-Man-(1-&gt;2)-alpha-D-Man-(1-&gt;3)-[alpha-D-Man-(1-&gt;6)]-beta-D-Man-(1-&gt;4)-beta-D-GlcNAc-(1-&gt;4)-alpha-D-GlcNAc-diphospho-di-trans,poly-cis-dolichol + a di-trans,poly-cis-dolichyl beta-D-mannosyl phosphate = an alpha-D-Man-(1-&gt;2)-alpha-D-Man-(1-&gt;2)-alpha-D-Man-(1-&gt;3)-[alpha-D-Man-(1-&gt;3)-alpha-D-Man-(1-&gt;6)]-beta-D-Man-(1-&gt;4)-beta-D-GlcNAc-(1-&gt;4)-alpha-D-GlcNAc-diphospho-di-trans,poly-cis-dolichol + a di-trans,poly-cis-dolichyl phosphate + H(+)</text>
        <dbReference type="Rhea" id="RHEA:29527"/>
        <dbReference type="Rhea" id="RHEA-COMP:19498"/>
        <dbReference type="Rhea" id="RHEA-COMP:19501"/>
        <dbReference type="Rhea" id="RHEA-COMP:19516"/>
        <dbReference type="Rhea" id="RHEA-COMP:19517"/>
        <dbReference type="ChEBI" id="CHEBI:15378"/>
        <dbReference type="ChEBI" id="CHEBI:57683"/>
        <dbReference type="ChEBI" id="CHEBI:58211"/>
        <dbReference type="ChEBI" id="CHEBI:132515"/>
        <dbReference type="ChEBI" id="CHEBI:132516"/>
        <dbReference type="EC" id="2.4.1.258"/>
    </reaction>
    <physiologicalReaction direction="left-to-right" evidence="12 14">
        <dbReference type="Rhea" id="RHEA:29528"/>
    </physiologicalReaction>
</comment>
<dbReference type="AlphaFoldDB" id="A0A6A6BKA4"/>
<sequence length="413" mass="46640">MDLIKQGLSIAQDPKYSRWICPLLLLADGALCSLVIWKVPYTEIDWKAYMEQVAQYIDGERDYTQIKGGTGPLVYPGLHVYIYRLLYGLTGQGRDIFSAQLIFAVLYLGTLAVVMACYRRAKVPPYVFPMLILSKRLHSIFVLRCFNDCFAVAFFFLAIYAYQNRMWTAGSMLYSCAVGVKMSALLALPAVGFVLLQGIGQERALTQAGLIGQLQLLFGVAFLRSNAIGYLSRAFELTRVFLYKWTVNWRFLSEETFLSKNFSIFLLSVHALLLLLFASTRWNKPAQRTLPEIVSLIFKVPADQELIAKRVNPRFTMATILSAIAVGMLCARSLHYQFYSWIAWATPFLLWQAGFHPILQYALWAAQEWAWNVFPSTPASSAVAVGVLAVQVAGVWWGMKKEGKNTKQKAHSE</sequence>
<evidence type="ECO:0000256" key="1">
    <source>
        <dbReference type="ARBA" id="ARBA00004477"/>
    </source>
</evidence>
<keyword evidence="10 14" id="KW-0472">Membrane</keyword>
<protein>
    <recommendedName>
        <fullName evidence="4 14">Dol-P-Man:Man(5)GlcNAc(2)-PP-Dol alpha-1,3-mannosyltransferase</fullName>
        <ecNumber evidence="3 14">2.4.1.258</ecNumber>
    </recommendedName>
    <alternativeName>
        <fullName evidence="14">Dol-P-Man-dependent alpha(1-3)-mannosyltransferase</fullName>
    </alternativeName>
</protein>
<comment type="subcellular location">
    <subcellularLocation>
        <location evidence="1 14">Endoplasmic reticulum membrane</location>
        <topology evidence="1 14">Multi-pass membrane protein</topology>
    </subcellularLocation>
</comment>
<keyword evidence="5 14" id="KW-0328">Glycosyltransferase</keyword>
<proteinExistence type="inferred from homology"/>
<dbReference type="EC" id="2.4.1.258" evidence="3 14"/>
<evidence type="ECO:0000256" key="5">
    <source>
        <dbReference type="ARBA" id="ARBA00022676"/>
    </source>
</evidence>
<dbReference type="EMBL" id="ML995481">
    <property type="protein sequence ID" value="KAF2143765.1"/>
    <property type="molecule type" value="Genomic_DNA"/>
</dbReference>
<keyword evidence="16" id="KW-1185">Reference proteome</keyword>
<evidence type="ECO:0000313" key="16">
    <source>
        <dbReference type="Proteomes" id="UP000799438"/>
    </source>
</evidence>
<dbReference type="RefSeq" id="XP_033399477.1">
    <property type="nucleotide sequence ID" value="XM_033536665.1"/>
</dbReference>
<evidence type="ECO:0000256" key="11">
    <source>
        <dbReference type="ARBA" id="ARBA00044743"/>
    </source>
</evidence>
<dbReference type="GO" id="GO:0052925">
    <property type="term" value="F:dol-P-Man:Man(5)GlcNAc(2)-PP-Dol alpha-1,3-mannosyltransferase activity"/>
    <property type="evidence" value="ECO:0007669"/>
    <property type="project" value="UniProtKB-EC"/>
</dbReference>
<reference evidence="15" key="1">
    <citation type="journal article" date="2020" name="Stud. Mycol.">
        <title>101 Dothideomycetes genomes: a test case for predicting lifestyles and emergence of pathogens.</title>
        <authorList>
            <person name="Haridas S."/>
            <person name="Albert R."/>
            <person name="Binder M."/>
            <person name="Bloem J."/>
            <person name="Labutti K."/>
            <person name="Salamov A."/>
            <person name="Andreopoulos B."/>
            <person name="Baker S."/>
            <person name="Barry K."/>
            <person name="Bills G."/>
            <person name="Bluhm B."/>
            <person name="Cannon C."/>
            <person name="Castanera R."/>
            <person name="Culley D."/>
            <person name="Daum C."/>
            <person name="Ezra D."/>
            <person name="Gonzalez J."/>
            <person name="Henrissat B."/>
            <person name="Kuo A."/>
            <person name="Liang C."/>
            <person name="Lipzen A."/>
            <person name="Lutzoni F."/>
            <person name="Magnuson J."/>
            <person name="Mondo S."/>
            <person name="Nolan M."/>
            <person name="Ohm R."/>
            <person name="Pangilinan J."/>
            <person name="Park H.-J."/>
            <person name="Ramirez L."/>
            <person name="Alfaro M."/>
            <person name="Sun H."/>
            <person name="Tritt A."/>
            <person name="Yoshinaga Y."/>
            <person name="Zwiers L.-H."/>
            <person name="Turgeon B."/>
            <person name="Goodwin S."/>
            <person name="Spatafora J."/>
            <person name="Crous P."/>
            <person name="Grigoriev I."/>
        </authorList>
    </citation>
    <scope>NUCLEOTIDE SEQUENCE</scope>
    <source>
        <strain evidence="15">CBS 121167</strain>
    </source>
</reference>
<dbReference type="PANTHER" id="PTHR12646">
    <property type="entry name" value="NOT56 - RELATED"/>
    <property type="match status" value="1"/>
</dbReference>
<feature type="transmembrane region" description="Helical" evidence="14">
    <location>
        <begin position="172"/>
        <end position="196"/>
    </location>
</feature>
<evidence type="ECO:0000256" key="2">
    <source>
        <dbReference type="ARBA" id="ARBA00004922"/>
    </source>
</evidence>
<evidence type="ECO:0000256" key="9">
    <source>
        <dbReference type="ARBA" id="ARBA00022989"/>
    </source>
</evidence>
<feature type="transmembrane region" description="Helical" evidence="14">
    <location>
        <begin position="139"/>
        <end position="160"/>
    </location>
</feature>
<evidence type="ECO:0000256" key="3">
    <source>
        <dbReference type="ARBA" id="ARBA00011964"/>
    </source>
</evidence>
<comment type="pathway">
    <text evidence="2 14">Protein modification; protein glycosylation.</text>
</comment>
<gene>
    <name evidence="15" type="ORF">K452DRAFT_224034</name>
</gene>
<dbReference type="PANTHER" id="PTHR12646:SF0">
    <property type="entry name" value="DOL-P-MAN:MAN(5)GLCNAC(2)-PP-DOL ALPHA-1,3-MANNOSYLTRANSFERASE"/>
    <property type="match status" value="1"/>
</dbReference>
<feature type="transmembrane region" description="Helical" evidence="14">
    <location>
        <begin position="379"/>
        <end position="399"/>
    </location>
</feature>
<evidence type="ECO:0000313" key="15">
    <source>
        <dbReference type="EMBL" id="KAF2143765.1"/>
    </source>
</evidence>
<dbReference type="Proteomes" id="UP000799438">
    <property type="component" value="Unassembled WGS sequence"/>
</dbReference>
<organism evidence="15 16">
    <name type="scientific">Aplosporella prunicola CBS 121167</name>
    <dbReference type="NCBI Taxonomy" id="1176127"/>
    <lineage>
        <taxon>Eukaryota</taxon>
        <taxon>Fungi</taxon>
        <taxon>Dikarya</taxon>
        <taxon>Ascomycota</taxon>
        <taxon>Pezizomycotina</taxon>
        <taxon>Dothideomycetes</taxon>
        <taxon>Dothideomycetes incertae sedis</taxon>
        <taxon>Botryosphaeriales</taxon>
        <taxon>Aplosporellaceae</taxon>
        <taxon>Aplosporella</taxon>
    </lineage>
</organism>
<keyword evidence="8 14" id="KW-0256">Endoplasmic reticulum</keyword>
<keyword evidence="6 14" id="KW-0808">Transferase</keyword>
<comment type="function">
    <text evidence="11 14">Dol-P-Man:Man(5)GlcNAc(2)-PP-Dol alpha-1,3-mannosyltransferase that operates in the biosynthetic pathway of dolichol-linked oligosaccharides, the glycan precursors employed in protein asparagine (N)-glycosylation. The assembly of dolichol-linked oligosaccharides begins on the cytosolic side of the endoplasmic reticulum membrane and finishes in its lumen. The sequential addition of sugars to dolichol pyrophosphate produces dolichol-linked oligosaccharides containing fourteen sugars, including two GlcNAcs, nine mannoses and three glucoses. Once assembled, the oligosaccharide is transferred from the lipid to nascent proteins by oligosaccharyltransferases. In the lumen of the endoplasmic reticulum, adds the first dolichyl beta-D-mannosyl phosphate derived mannose in an alpha-1,3 linkage to Man(5)GlcNAc(2)-PP-dolichol to produce Man(6)GlcNAc(2)-PP-dolichol.</text>
</comment>
<evidence type="ECO:0000256" key="13">
    <source>
        <dbReference type="ARBA" id="ARBA00093457"/>
    </source>
</evidence>
<feature type="transmembrane region" description="Helical" evidence="14">
    <location>
        <begin position="257"/>
        <end position="278"/>
    </location>
</feature>
<comment type="similarity">
    <text evidence="13">Belongs to the glycosyltransferase ALG3 family.</text>
</comment>
<evidence type="ECO:0000256" key="10">
    <source>
        <dbReference type="ARBA" id="ARBA00023136"/>
    </source>
</evidence>
<evidence type="ECO:0000256" key="8">
    <source>
        <dbReference type="ARBA" id="ARBA00022824"/>
    </source>
</evidence>
<dbReference type="OrthoDB" id="20028at2759"/>
<accession>A0A6A6BKA4</accession>
<evidence type="ECO:0000256" key="12">
    <source>
        <dbReference type="ARBA" id="ARBA00049506"/>
    </source>
</evidence>
<dbReference type="GeneID" id="54294161"/>
<dbReference type="UniPathway" id="UPA00378"/>
<feature type="transmembrane region" description="Helical" evidence="14">
    <location>
        <begin position="208"/>
        <end position="231"/>
    </location>
</feature>
<feature type="transmembrane region" description="Helical" evidence="14">
    <location>
        <begin position="96"/>
        <end position="118"/>
    </location>
</feature>
<dbReference type="GO" id="GO:0005789">
    <property type="term" value="C:endoplasmic reticulum membrane"/>
    <property type="evidence" value="ECO:0007669"/>
    <property type="project" value="UniProtKB-SubCell"/>
</dbReference>